<evidence type="ECO:0000259" key="5">
    <source>
        <dbReference type="Pfam" id="PF05193"/>
    </source>
</evidence>
<dbReference type="InterPro" id="IPR007863">
    <property type="entry name" value="Peptidase_M16_C"/>
</dbReference>
<dbReference type="EnsemblMetazoa" id="XM_784798">
    <property type="protein sequence ID" value="XP_789891"/>
    <property type="gene ID" value="LOC584954"/>
</dbReference>
<dbReference type="InterPro" id="IPR011765">
    <property type="entry name" value="Pept_M16_N"/>
</dbReference>
<dbReference type="InterPro" id="IPR050361">
    <property type="entry name" value="MPP/UQCRC_Complex"/>
</dbReference>
<dbReference type="InParanoid" id="A0A7M7REG7"/>
<proteinExistence type="predicted"/>
<organism evidence="6 7">
    <name type="scientific">Strongylocentrotus purpuratus</name>
    <name type="common">Purple sea urchin</name>
    <dbReference type="NCBI Taxonomy" id="7668"/>
    <lineage>
        <taxon>Eukaryota</taxon>
        <taxon>Metazoa</taxon>
        <taxon>Echinodermata</taxon>
        <taxon>Eleutherozoa</taxon>
        <taxon>Echinozoa</taxon>
        <taxon>Echinoidea</taxon>
        <taxon>Euechinoidea</taxon>
        <taxon>Echinacea</taxon>
        <taxon>Camarodonta</taxon>
        <taxon>Echinidea</taxon>
        <taxon>Strongylocentrotidae</taxon>
        <taxon>Strongylocentrotus</taxon>
    </lineage>
</organism>
<feature type="domain" description="Peptidase M16 C-terminal" evidence="5">
    <location>
        <begin position="221"/>
        <end position="395"/>
    </location>
</feature>
<dbReference type="PANTHER" id="PTHR11851:SF226">
    <property type="entry name" value="CYTOCHROME B-C1 COMPLEX SUBUNIT 2, MITOCHONDRIAL"/>
    <property type="match status" value="1"/>
</dbReference>
<dbReference type="GO" id="GO:0016020">
    <property type="term" value="C:membrane"/>
    <property type="evidence" value="ECO:0007669"/>
    <property type="project" value="UniProtKB-ARBA"/>
</dbReference>
<evidence type="ECO:0000256" key="1">
    <source>
        <dbReference type="ARBA" id="ARBA00004173"/>
    </source>
</evidence>
<dbReference type="InterPro" id="IPR011249">
    <property type="entry name" value="Metalloenz_LuxS/M16"/>
</dbReference>
<dbReference type="KEGG" id="spu:584954"/>
<dbReference type="FunCoup" id="A0A7M7REG7">
    <property type="interactions" value="1036"/>
</dbReference>
<reference evidence="7" key="1">
    <citation type="submission" date="2015-02" db="EMBL/GenBank/DDBJ databases">
        <title>Genome sequencing for Strongylocentrotus purpuratus.</title>
        <authorList>
            <person name="Murali S."/>
            <person name="Liu Y."/>
            <person name="Vee V."/>
            <person name="English A."/>
            <person name="Wang M."/>
            <person name="Skinner E."/>
            <person name="Han Y."/>
            <person name="Muzny D.M."/>
            <person name="Worley K.C."/>
            <person name="Gibbs R.A."/>
        </authorList>
    </citation>
    <scope>NUCLEOTIDE SEQUENCE</scope>
</reference>
<name>A0A7M7REG7_STRPU</name>
<protein>
    <submittedName>
        <fullName evidence="6">Uncharacterized protein</fullName>
    </submittedName>
</protein>
<keyword evidence="3" id="KW-0496">Mitochondrion</keyword>
<evidence type="ECO:0000259" key="4">
    <source>
        <dbReference type="Pfam" id="PF00675"/>
    </source>
</evidence>
<accession>A0A7M7REG7</accession>
<sequence>MSKLVSGAAILLRFPQRARRMSVSTFRPAVVSLSRRWFSAQAATQARQAEAEKHEVQVTKLPSGLTVASLENNSPVSRLAVIVKAGSRYEGIDNLGASHCLRAFGHLTTSGASALSITRGLEEVGGSLETSTTREHVTYSVQCLRDNLDTGMFYLKNVSTGQEFRPWEVKDNNERLLFDLACYKDQLQLNVMEQLHSAAYRDTLGQSIYAPEYMVGKHSTQMLKDFATSRFTADNMALVGVGVDHSDLKAFGESFDLQRGDPSTPAAKYSGGELRNQCDSPLAYAAVGVEGANLTGKDLLVTGILHQLMGSAPYIKRGSNLATSKASQAASKASSLPHAVNCFNLPYSDSGLFGFFAITQPNDMAPVLKSLLGQFGAMTKGNVGAQDLQRAKNQLKAAVFMNLENQGALLEDMAVQALHSGSYVNAAAVAKAVDGITAEDVSRVAKRIFNGKSSMAASGNLINTPYMDQLLTS</sequence>
<dbReference type="SUPFAM" id="SSF63411">
    <property type="entry name" value="LuxS/MPP-like metallohydrolase"/>
    <property type="match status" value="2"/>
</dbReference>
<keyword evidence="7" id="KW-1185">Reference proteome</keyword>
<dbReference type="FunFam" id="3.30.830.10:FF:000039">
    <property type="entry name" value="Ubiquinol-cytochrome c reductase core subunit 2"/>
    <property type="match status" value="1"/>
</dbReference>
<keyword evidence="2" id="KW-0809">Transit peptide</keyword>
<dbReference type="Pfam" id="PF05193">
    <property type="entry name" value="Peptidase_M16_C"/>
    <property type="match status" value="1"/>
</dbReference>
<evidence type="ECO:0000256" key="3">
    <source>
        <dbReference type="ARBA" id="ARBA00023128"/>
    </source>
</evidence>
<dbReference type="GO" id="GO:0005739">
    <property type="term" value="C:mitochondrion"/>
    <property type="evidence" value="ECO:0000318"/>
    <property type="project" value="GO_Central"/>
</dbReference>
<dbReference type="FunFam" id="3.30.830.10:FF:000021">
    <property type="entry name" value="Cytochrome b-c1 complex subunit 2"/>
    <property type="match status" value="1"/>
</dbReference>
<dbReference type="AlphaFoldDB" id="A0A7M7REG7"/>
<dbReference type="OrthoDB" id="6369905at2759"/>
<dbReference type="Proteomes" id="UP000007110">
    <property type="component" value="Unassembled WGS sequence"/>
</dbReference>
<dbReference type="OMA" id="RYQPANK"/>
<dbReference type="RefSeq" id="XP_789891.4">
    <property type="nucleotide sequence ID" value="XM_784798.5"/>
</dbReference>
<evidence type="ECO:0000256" key="2">
    <source>
        <dbReference type="ARBA" id="ARBA00022946"/>
    </source>
</evidence>
<evidence type="ECO:0000313" key="7">
    <source>
        <dbReference type="Proteomes" id="UP000007110"/>
    </source>
</evidence>
<dbReference type="GO" id="GO:0046872">
    <property type="term" value="F:metal ion binding"/>
    <property type="evidence" value="ECO:0007669"/>
    <property type="project" value="InterPro"/>
</dbReference>
<dbReference type="PANTHER" id="PTHR11851">
    <property type="entry name" value="METALLOPROTEASE"/>
    <property type="match status" value="1"/>
</dbReference>
<dbReference type="GeneID" id="584954"/>
<dbReference type="Pfam" id="PF00675">
    <property type="entry name" value="Peptidase_M16"/>
    <property type="match status" value="1"/>
</dbReference>
<dbReference type="Gene3D" id="3.30.830.10">
    <property type="entry name" value="Metalloenzyme, LuxS/M16 peptidase-like"/>
    <property type="match status" value="2"/>
</dbReference>
<evidence type="ECO:0000313" key="6">
    <source>
        <dbReference type="EnsemblMetazoa" id="XP_789891"/>
    </source>
</evidence>
<reference evidence="6" key="2">
    <citation type="submission" date="2021-01" db="UniProtKB">
        <authorList>
            <consortium name="EnsemblMetazoa"/>
        </authorList>
    </citation>
    <scope>IDENTIFICATION</scope>
</reference>
<feature type="domain" description="Peptidase M16 N-terminal" evidence="4">
    <location>
        <begin position="67"/>
        <end position="212"/>
    </location>
</feature>
<dbReference type="CTD" id="7385"/>
<comment type="subcellular location">
    <subcellularLocation>
        <location evidence="1">Mitochondrion</location>
    </subcellularLocation>
</comment>